<keyword evidence="1" id="KW-0812">Transmembrane</keyword>
<gene>
    <name evidence="2" type="ORF">GCM10010831_08350</name>
</gene>
<protein>
    <recommendedName>
        <fullName evidence="4">TM2 domain-containing protein</fullName>
    </recommendedName>
</protein>
<reference evidence="2 3" key="1">
    <citation type="journal article" date="2014" name="Int. J. Syst. Evol. Microbiol.">
        <title>Complete genome sequence of Corynebacterium casei LMG S-19264T (=DSM 44701T), isolated from a smear-ripened cheese.</title>
        <authorList>
            <consortium name="US DOE Joint Genome Institute (JGI-PGF)"/>
            <person name="Walter F."/>
            <person name="Albersmeier A."/>
            <person name="Kalinowski J."/>
            <person name="Ruckert C."/>
        </authorList>
    </citation>
    <scope>NUCLEOTIDE SEQUENCE [LARGE SCALE GENOMIC DNA]</scope>
    <source>
        <strain evidence="2 3">CGMCC 1.12925</strain>
    </source>
</reference>
<sequence>MDNNKLMLYETRKAKSGTIWLLFIFLGWSYGSLDNIGLQILYYLTLGGLGIWALVRLFTLSGAIKEYNRKIAAQVGLDNQEMSSLGLF</sequence>
<name>A0A917E6C5_9FLAO</name>
<dbReference type="EMBL" id="BMGL01000004">
    <property type="protein sequence ID" value="GGE09124.1"/>
    <property type="molecule type" value="Genomic_DNA"/>
</dbReference>
<keyword evidence="1" id="KW-1133">Transmembrane helix</keyword>
<evidence type="ECO:0008006" key="4">
    <source>
        <dbReference type="Google" id="ProtNLM"/>
    </source>
</evidence>
<evidence type="ECO:0000313" key="3">
    <source>
        <dbReference type="Proteomes" id="UP000599688"/>
    </source>
</evidence>
<evidence type="ECO:0000256" key="1">
    <source>
        <dbReference type="SAM" id="Phobius"/>
    </source>
</evidence>
<evidence type="ECO:0000313" key="2">
    <source>
        <dbReference type="EMBL" id="GGE09124.1"/>
    </source>
</evidence>
<organism evidence="2 3">
    <name type="scientific">Psychroflexus salis</name>
    <dbReference type="NCBI Taxonomy" id="1526574"/>
    <lineage>
        <taxon>Bacteria</taxon>
        <taxon>Pseudomonadati</taxon>
        <taxon>Bacteroidota</taxon>
        <taxon>Flavobacteriia</taxon>
        <taxon>Flavobacteriales</taxon>
        <taxon>Flavobacteriaceae</taxon>
        <taxon>Psychroflexus</taxon>
    </lineage>
</organism>
<dbReference type="Proteomes" id="UP000599688">
    <property type="component" value="Unassembled WGS sequence"/>
</dbReference>
<dbReference type="RefSeq" id="WP_188405549.1">
    <property type="nucleotide sequence ID" value="NZ_BMGL01000004.1"/>
</dbReference>
<keyword evidence="1" id="KW-0472">Membrane</keyword>
<dbReference type="AlphaFoldDB" id="A0A917E6C5"/>
<accession>A0A917E6C5</accession>
<keyword evidence="3" id="KW-1185">Reference proteome</keyword>
<comment type="caution">
    <text evidence="2">The sequence shown here is derived from an EMBL/GenBank/DDBJ whole genome shotgun (WGS) entry which is preliminary data.</text>
</comment>
<proteinExistence type="predicted"/>
<feature type="transmembrane region" description="Helical" evidence="1">
    <location>
        <begin position="41"/>
        <end position="60"/>
    </location>
</feature>